<keyword evidence="5" id="KW-1185">Reference proteome</keyword>
<dbReference type="EMBL" id="JAXQNO010000007">
    <property type="protein sequence ID" value="KAK4794921.1"/>
    <property type="molecule type" value="Genomic_DNA"/>
</dbReference>
<keyword evidence="3" id="KW-1133">Transmembrane helix</keyword>
<comment type="subcellular location">
    <subcellularLocation>
        <location evidence="1">Membrane</location>
    </subcellularLocation>
</comment>
<comment type="caution">
    <text evidence="4">The sequence shown here is derived from an EMBL/GenBank/DDBJ whole genome shotgun (WGS) entry which is preliminary data.</text>
</comment>
<reference evidence="4 5" key="1">
    <citation type="journal article" date="2023" name="Hortic Res">
        <title>Pangenome of water caltrop reveals structural variations and asymmetric subgenome divergence after allopolyploidization.</title>
        <authorList>
            <person name="Zhang X."/>
            <person name="Chen Y."/>
            <person name="Wang L."/>
            <person name="Yuan Y."/>
            <person name="Fang M."/>
            <person name="Shi L."/>
            <person name="Lu R."/>
            <person name="Comes H.P."/>
            <person name="Ma Y."/>
            <person name="Chen Y."/>
            <person name="Huang G."/>
            <person name="Zhou Y."/>
            <person name="Zheng Z."/>
            <person name="Qiu Y."/>
        </authorList>
    </citation>
    <scope>NUCLEOTIDE SEQUENCE [LARGE SCALE GENOMIC DNA]</scope>
    <source>
        <strain evidence="4">F231</strain>
    </source>
</reference>
<dbReference type="PANTHER" id="PTHR31234:SF66">
    <property type="entry name" value="LATE EMBRYOGENESIS ABUNDANT PROTEIN"/>
    <property type="match status" value="1"/>
</dbReference>
<keyword evidence="2 3" id="KW-0472">Membrane</keyword>
<evidence type="ECO:0000256" key="2">
    <source>
        <dbReference type="ARBA" id="ARBA00023136"/>
    </source>
</evidence>
<evidence type="ECO:0000313" key="5">
    <source>
        <dbReference type="Proteomes" id="UP001346149"/>
    </source>
</evidence>
<name>A0AAN7LXI3_TRANT</name>
<feature type="transmembrane region" description="Helical" evidence="3">
    <location>
        <begin position="23"/>
        <end position="52"/>
    </location>
</feature>
<dbReference type="GO" id="GO:0098542">
    <property type="term" value="P:defense response to other organism"/>
    <property type="evidence" value="ECO:0007669"/>
    <property type="project" value="InterPro"/>
</dbReference>
<dbReference type="InterPro" id="IPR044839">
    <property type="entry name" value="NDR1-like"/>
</dbReference>
<accession>A0AAN7LXI3</accession>
<keyword evidence="3" id="KW-0812">Transmembrane</keyword>
<evidence type="ECO:0000313" key="4">
    <source>
        <dbReference type="EMBL" id="KAK4794921.1"/>
    </source>
</evidence>
<evidence type="ECO:0008006" key="6">
    <source>
        <dbReference type="Google" id="ProtNLM"/>
    </source>
</evidence>
<dbReference type="Proteomes" id="UP001346149">
    <property type="component" value="Unassembled WGS sequence"/>
</dbReference>
<proteinExistence type="predicted"/>
<dbReference type="PANTHER" id="PTHR31234">
    <property type="entry name" value="LATE EMBRYOGENESIS ABUNDANT (LEA) HYDROXYPROLINE-RICH GLYCOPROTEIN FAMILY"/>
    <property type="match status" value="1"/>
</dbReference>
<evidence type="ECO:0000256" key="3">
    <source>
        <dbReference type="SAM" id="Phobius"/>
    </source>
</evidence>
<protein>
    <recommendedName>
        <fullName evidence="6">Late embryogenesis abundant protein LEA-2 subgroup domain-containing protein</fullName>
    </recommendedName>
</protein>
<dbReference type="AlphaFoldDB" id="A0AAN7LXI3"/>
<organism evidence="4 5">
    <name type="scientific">Trapa natans</name>
    <name type="common">Water chestnut</name>
    <dbReference type="NCBI Taxonomy" id="22666"/>
    <lineage>
        <taxon>Eukaryota</taxon>
        <taxon>Viridiplantae</taxon>
        <taxon>Streptophyta</taxon>
        <taxon>Embryophyta</taxon>
        <taxon>Tracheophyta</taxon>
        <taxon>Spermatophyta</taxon>
        <taxon>Magnoliopsida</taxon>
        <taxon>eudicotyledons</taxon>
        <taxon>Gunneridae</taxon>
        <taxon>Pentapetalae</taxon>
        <taxon>rosids</taxon>
        <taxon>malvids</taxon>
        <taxon>Myrtales</taxon>
        <taxon>Lythraceae</taxon>
        <taxon>Trapa</taxon>
    </lineage>
</organism>
<dbReference type="GO" id="GO:0005886">
    <property type="term" value="C:plasma membrane"/>
    <property type="evidence" value="ECO:0007669"/>
    <property type="project" value="TreeGrafter"/>
</dbReference>
<evidence type="ECO:0000256" key="1">
    <source>
        <dbReference type="ARBA" id="ARBA00004370"/>
    </source>
</evidence>
<gene>
    <name evidence="4" type="ORF">SAY86_012915</name>
</gene>
<sequence length="207" mass="23439">MSAVRMNSKKYLSKYQGRRTHPIIWCAAIICAVLAVAVIITGIAVCVGYIIIHPRIPSISVLSATLDTFRYNEAGLLVTQITMDIRATNDNRKAHASFQDTSMLLVFGGMEVARLVAPPFEVERNGTTDLHYVVESRAIPLEQEQMELASLSLRRDEVLFVLRGRFRAQWRVGLLGSVKFWCYLNCRLRFRLNGTFTNTNRCSSRPQ</sequence>